<feature type="transmembrane region" description="Helical" evidence="1">
    <location>
        <begin position="67"/>
        <end position="86"/>
    </location>
</feature>
<evidence type="ECO:0000259" key="2">
    <source>
        <dbReference type="Pfam" id="PF06808"/>
    </source>
</evidence>
<organism evidence="3">
    <name type="scientific">bioreactor metagenome</name>
    <dbReference type="NCBI Taxonomy" id="1076179"/>
    <lineage>
        <taxon>unclassified sequences</taxon>
        <taxon>metagenomes</taxon>
        <taxon>ecological metagenomes</taxon>
    </lineage>
</organism>
<dbReference type="Pfam" id="PF06808">
    <property type="entry name" value="DctM"/>
    <property type="match status" value="1"/>
</dbReference>
<proteinExistence type="predicted"/>
<protein>
    <recommendedName>
        <fullName evidence="2">TRAP C4-dicarboxylate transport system permease DctM subunit domain-containing protein</fullName>
    </recommendedName>
</protein>
<dbReference type="AlphaFoldDB" id="A0A645CVF3"/>
<keyword evidence="1" id="KW-0472">Membrane</keyword>
<keyword evidence="1" id="KW-0812">Transmembrane</keyword>
<evidence type="ECO:0000256" key="1">
    <source>
        <dbReference type="SAM" id="Phobius"/>
    </source>
</evidence>
<feature type="domain" description="TRAP C4-dicarboxylate transport system permease DctM subunit" evidence="2">
    <location>
        <begin position="1"/>
        <end position="92"/>
    </location>
</feature>
<dbReference type="PANTHER" id="PTHR43849">
    <property type="entry name" value="BLL3936 PROTEIN"/>
    <property type="match status" value="1"/>
</dbReference>
<accession>A0A645CVF3</accession>
<dbReference type="PANTHER" id="PTHR43849:SF2">
    <property type="entry name" value="BLL3936 PROTEIN"/>
    <property type="match status" value="1"/>
</dbReference>
<feature type="transmembrane region" description="Helical" evidence="1">
    <location>
        <begin position="6"/>
        <end position="28"/>
    </location>
</feature>
<reference evidence="3" key="1">
    <citation type="submission" date="2019-08" db="EMBL/GenBank/DDBJ databases">
        <authorList>
            <person name="Kucharzyk K."/>
            <person name="Murdoch R.W."/>
            <person name="Higgins S."/>
            <person name="Loffler F."/>
        </authorList>
    </citation>
    <scope>NUCLEOTIDE SEQUENCE</scope>
</reference>
<dbReference type="InterPro" id="IPR010656">
    <property type="entry name" value="DctM"/>
</dbReference>
<sequence length="174" mass="18122">MGVPTTANYVITSTIAAPALVQMGIPVLSAHMFAFYFGIVADVTPPVALAAYAGAGISGANPLRTGVVAAKLAIAAFIVPYIFVLSPEILMINGTASGILVATVTALIGMWGISIAMIGYCIKNTNLVQRILFFFGGLLLIDPGTMTDVIGIAILAGAYAWQKFEIKREAKAID</sequence>
<keyword evidence="1" id="KW-1133">Transmembrane helix</keyword>
<gene>
    <name evidence="3" type="ORF">SDC9_128168</name>
</gene>
<evidence type="ECO:0000313" key="3">
    <source>
        <dbReference type="EMBL" id="MPM81116.1"/>
    </source>
</evidence>
<dbReference type="EMBL" id="VSSQ01030553">
    <property type="protein sequence ID" value="MPM81116.1"/>
    <property type="molecule type" value="Genomic_DNA"/>
</dbReference>
<feature type="transmembrane region" description="Helical" evidence="1">
    <location>
        <begin position="132"/>
        <end position="161"/>
    </location>
</feature>
<feature type="transmembrane region" description="Helical" evidence="1">
    <location>
        <begin position="35"/>
        <end position="55"/>
    </location>
</feature>
<comment type="caution">
    <text evidence="3">The sequence shown here is derived from an EMBL/GenBank/DDBJ whole genome shotgun (WGS) entry which is preliminary data.</text>
</comment>
<name>A0A645CVF3_9ZZZZ</name>
<feature type="transmembrane region" description="Helical" evidence="1">
    <location>
        <begin position="98"/>
        <end position="120"/>
    </location>
</feature>